<name>A0AAD9PYD5_ACRCE</name>
<keyword evidence="2" id="KW-1185">Reference proteome</keyword>
<dbReference type="Proteomes" id="UP001249851">
    <property type="component" value="Unassembled WGS sequence"/>
</dbReference>
<gene>
    <name evidence="1" type="ORF">P5673_027827</name>
</gene>
<dbReference type="EMBL" id="JARQWQ010000098">
    <property type="protein sequence ID" value="KAK2551422.1"/>
    <property type="molecule type" value="Genomic_DNA"/>
</dbReference>
<reference evidence="1" key="1">
    <citation type="journal article" date="2023" name="G3 (Bethesda)">
        <title>Whole genome assembly and annotation of the endangered Caribbean coral Acropora cervicornis.</title>
        <authorList>
            <person name="Selwyn J.D."/>
            <person name="Vollmer S.V."/>
        </authorList>
    </citation>
    <scope>NUCLEOTIDE SEQUENCE</scope>
    <source>
        <strain evidence="1">K2</strain>
    </source>
</reference>
<evidence type="ECO:0000313" key="2">
    <source>
        <dbReference type="Proteomes" id="UP001249851"/>
    </source>
</evidence>
<dbReference type="PANTHER" id="PTHR46880">
    <property type="entry name" value="RAS-ASSOCIATING DOMAIN-CONTAINING PROTEIN"/>
    <property type="match status" value="1"/>
</dbReference>
<dbReference type="AlphaFoldDB" id="A0AAD9PYD5"/>
<evidence type="ECO:0000313" key="1">
    <source>
        <dbReference type="EMBL" id="KAK2551422.1"/>
    </source>
</evidence>
<sequence length="322" mass="36626">MSEKDEHWKEKLISTGTDGASVMIGRLGGVVARLQAQVPHVIGIHCVAHNLELAFADTVKSCEVMKQVKKVLTGCWKHYRYSAKALRELKELVDAMEVNVGKPTKADGTTWVPHFLRATEVLVGKSYKVIVAHFAHTSQANDASAEMPGRAKNIHNKLTSYRFLQYLHFLWDIAFKISKVSLVFQRNEVAVSDVKHELDQVDLALQNMARRGGRHLQSFQEKVGDGVVFQDVNLKRTVNDTNTFARNREDILNDSRRFMQQRFESFCSSVLKAAAVITDHNSWPRTWDQLGLYGEEDVVVVANHYRDVLNRNDFDINEAKFE</sequence>
<proteinExistence type="predicted"/>
<dbReference type="PANTHER" id="PTHR46880:SF5">
    <property type="entry name" value="DUF4371 DOMAIN-CONTAINING PROTEIN"/>
    <property type="match status" value="1"/>
</dbReference>
<reference evidence="1" key="2">
    <citation type="journal article" date="2023" name="Science">
        <title>Genomic signatures of disease resistance in endangered staghorn corals.</title>
        <authorList>
            <person name="Vollmer S.V."/>
            <person name="Selwyn J.D."/>
            <person name="Despard B.A."/>
            <person name="Roesel C.L."/>
        </authorList>
    </citation>
    <scope>NUCLEOTIDE SEQUENCE</scope>
    <source>
        <strain evidence="1">K2</strain>
    </source>
</reference>
<comment type="caution">
    <text evidence="1">The sequence shown here is derived from an EMBL/GenBank/DDBJ whole genome shotgun (WGS) entry which is preliminary data.</text>
</comment>
<organism evidence="1 2">
    <name type="scientific">Acropora cervicornis</name>
    <name type="common">Staghorn coral</name>
    <dbReference type="NCBI Taxonomy" id="6130"/>
    <lineage>
        <taxon>Eukaryota</taxon>
        <taxon>Metazoa</taxon>
        <taxon>Cnidaria</taxon>
        <taxon>Anthozoa</taxon>
        <taxon>Hexacorallia</taxon>
        <taxon>Scleractinia</taxon>
        <taxon>Astrocoeniina</taxon>
        <taxon>Acroporidae</taxon>
        <taxon>Acropora</taxon>
    </lineage>
</organism>
<accession>A0AAD9PYD5</accession>
<protein>
    <submittedName>
        <fullName evidence="1">Zinc finger protein 862</fullName>
    </submittedName>
</protein>